<proteinExistence type="predicted"/>
<evidence type="ECO:0000259" key="3">
    <source>
        <dbReference type="PROSITE" id="PS51186"/>
    </source>
</evidence>
<dbReference type="PANTHER" id="PTHR43877">
    <property type="entry name" value="AMINOALKYLPHOSPHONATE N-ACETYLTRANSFERASE-RELATED-RELATED"/>
    <property type="match status" value="1"/>
</dbReference>
<dbReference type="InterPro" id="IPR050832">
    <property type="entry name" value="Bact_Acetyltransf"/>
</dbReference>
<dbReference type="InterPro" id="IPR000182">
    <property type="entry name" value="GNAT_dom"/>
</dbReference>
<protein>
    <submittedName>
        <fullName evidence="4">N-acetylglutamate synthase-like GNAT family acetyltransferase</fullName>
    </submittedName>
</protein>
<keyword evidence="1 4" id="KW-0808">Transferase</keyword>
<dbReference type="EMBL" id="VIVQ01000001">
    <property type="protein sequence ID" value="TWE12890.1"/>
    <property type="molecule type" value="Genomic_DNA"/>
</dbReference>
<dbReference type="GO" id="GO:0016747">
    <property type="term" value="F:acyltransferase activity, transferring groups other than amino-acyl groups"/>
    <property type="evidence" value="ECO:0007669"/>
    <property type="project" value="InterPro"/>
</dbReference>
<evidence type="ECO:0000313" key="4">
    <source>
        <dbReference type="EMBL" id="TWE12890.1"/>
    </source>
</evidence>
<dbReference type="AlphaFoldDB" id="A0A561EBA2"/>
<evidence type="ECO:0000313" key="5">
    <source>
        <dbReference type="Proteomes" id="UP000318297"/>
    </source>
</evidence>
<dbReference type="PANTHER" id="PTHR43877:SF2">
    <property type="entry name" value="AMINOALKYLPHOSPHONATE N-ACETYLTRANSFERASE-RELATED"/>
    <property type="match status" value="1"/>
</dbReference>
<dbReference type="Gene3D" id="3.40.630.30">
    <property type="match status" value="1"/>
</dbReference>
<organism evidence="4 5">
    <name type="scientific">Rudaeicoccus suwonensis</name>
    <dbReference type="NCBI Taxonomy" id="657409"/>
    <lineage>
        <taxon>Bacteria</taxon>
        <taxon>Bacillati</taxon>
        <taxon>Actinomycetota</taxon>
        <taxon>Actinomycetes</taxon>
        <taxon>Micrococcales</taxon>
        <taxon>Dermacoccaceae</taxon>
        <taxon>Rudaeicoccus</taxon>
    </lineage>
</organism>
<dbReference type="PROSITE" id="PS51186">
    <property type="entry name" value="GNAT"/>
    <property type="match status" value="1"/>
</dbReference>
<dbReference type="Pfam" id="PF00583">
    <property type="entry name" value="Acetyltransf_1"/>
    <property type="match status" value="1"/>
</dbReference>
<reference evidence="4 5" key="1">
    <citation type="submission" date="2019-06" db="EMBL/GenBank/DDBJ databases">
        <title>Sequencing the genomes of 1000 actinobacteria strains.</title>
        <authorList>
            <person name="Klenk H.-P."/>
        </authorList>
    </citation>
    <scope>NUCLEOTIDE SEQUENCE [LARGE SCALE GENOMIC DNA]</scope>
    <source>
        <strain evidence="4 5">DSM 19560</strain>
    </source>
</reference>
<dbReference type="Proteomes" id="UP000318297">
    <property type="component" value="Unassembled WGS sequence"/>
</dbReference>
<sequence length="188" mass="20447">MAVAATGLTCPAVTPFQIRPRTDDDLPALAGLLERQQERTKYPFVWPFPAPVEHFLKRDTELHAWVADVDGTVVGQVAITSVTDDEDPISRSWASAHGVPMSELRCISAFFADIDRAGSGIGSGLLATATKVALAEGYPVLDVVAAHETPVQLYLRRGWQIIETTDAPWHPGIKIPIHLMMLPRATDA</sequence>
<gene>
    <name evidence="4" type="ORF">BKA23_1712</name>
</gene>
<keyword evidence="2" id="KW-0012">Acyltransferase</keyword>
<keyword evidence="5" id="KW-1185">Reference proteome</keyword>
<name>A0A561EBA2_9MICO</name>
<feature type="domain" description="N-acetyltransferase" evidence="3">
    <location>
        <begin position="16"/>
        <end position="186"/>
    </location>
</feature>
<comment type="caution">
    <text evidence="4">The sequence shown here is derived from an EMBL/GenBank/DDBJ whole genome shotgun (WGS) entry which is preliminary data.</text>
</comment>
<dbReference type="InterPro" id="IPR016181">
    <property type="entry name" value="Acyl_CoA_acyltransferase"/>
</dbReference>
<evidence type="ECO:0000256" key="2">
    <source>
        <dbReference type="ARBA" id="ARBA00023315"/>
    </source>
</evidence>
<dbReference type="OrthoDB" id="3216107at2"/>
<dbReference type="SUPFAM" id="SSF55729">
    <property type="entry name" value="Acyl-CoA N-acyltransferases (Nat)"/>
    <property type="match status" value="1"/>
</dbReference>
<accession>A0A561EBA2</accession>
<evidence type="ECO:0000256" key="1">
    <source>
        <dbReference type="ARBA" id="ARBA00022679"/>
    </source>
</evidence>